<gene>
    <name evidence="1" type="ORF">Pfra01_002191800</name>
</gene>
<dbReference type="OrthoDB" id="129029at2759"/>
<organism evidence="1 2">
    <name type="scientific">Phytophthora fragariaefolia</name>
    <dbReference type="NCBI Taxonomy" id="1490495"/>
    <lineage>
        <taxon>Eukaryota</taxon>
        <taxon>Sar</taxon>
        <taxon>Stramenopiles</taxon>
        <taxon>Oomycota</taxon>
        <taxon>Peronosporomycetes</taxon>
        <taxon>Peronosporales</taxon>
        <taxon>Peronosporaceae</taxon>
        <taxon>Phytophthora</taxon>
    </lineage>
</organism>
<dbReference type="Proteomes" id="UP001165121">
    <property type="component" value="Unassembled WGS sequence"/>
</dbReference>
<name>A0A9W6Y1Z2_9STRA</name>
<accession>A0A9W6Y1Z2</accession>
<evidence type="ECO:0000313" key="1">
    <source>
        <dbReference type="EMBL" id="GMF53176.1"/>
    </source>
</evidence>
<protein>
    <submittedName>
        <fullName evidence="1">Unnamed protein product</fullName>
    </submittedName>
</protein>
<keyword evidence="2" id="KW-1185">Reference proteome</keyword>
<reference evidence="1" key="1">
    <citation type="submission" date="2023-04" db="EMBL/GenBank/DDBJ databases">
        <title>Phytophthora fragariaefolia NBRC 109709.</title>
        <authorList>
            <person name="Ichikawa N."/>
            <person name="Sato H."/>
            <person name="Tonouchi N."/>
        </authorList>
    </citation>
    <scope>NUCLEOTIDE SEQUENCE</scope>
    <source>
        <strain evidence="1">NBRC 109709</strain>
    </source>
</reference>
<comment type="caution">
    <text evidence="1">The sequence shown here is derived from an EMBL/GenBank/DDBJ whole genome shotgun (WGS) entry which is preliminary data.</text>
</comment>
<proteinExistence type="predicted"/>
<dbReference type="AlphaFoldDB" id="A0A9W6Y1Z2"/>
<sequence length="217" mass="25094">MGNDQYQFLPEKLVKTFEAVHKCALVSWVASENSFAEFVSLLNNVFPYETHDFSMYMFNRENYLANKLRYIEDIKDLKPYDALILWTDPEDILRFFKLENKIKLTFDPSIRRFQCISAKRAKQSTHIPAQVHSESKKDSMNISEILNLPKNDQNAAVVKSFLLETAALNALLKELEAKIKQCVNLATVAQNVVSESTQKKTLYIEDPDNIRYHSSHP</sequence>
<dbReference type="EMBL" id="BSXT01003244">
    <property type="protein sequence ID" value="GMF53176.1"/>
    <property type="molecule type" value="Genomic_DNA"/>
</dbReference>
<evidence type="ECO:0000313" key="2">
    <source>
        <dbReference type="Proteomes" id="UP001165121"/>
    </source>
</evidence>